<proteinExistence type="predicted"/>
<name>A0A429ZKV7_9ENTE</name>
<comment type="caution">
    <text evidence="3">The sequence shown here is derived from an EMBL/GenBank/DDBJ whole genome shotgun (WGS) entry which is preliminary data.</text>
</comment>
<evidence type="ECO:0000256" key="1">
    <source>
        <dbReference type="SAM" id="Phobius"/>
    </source>
</evidence>
<organism evidence="3 4">
    <name type="scientific">Vagococcus salmoninarum</name>
    <dbReference type="NCBI Taxonomy" id="2739"/>
    <lineage>
        <taxon>Bacteria</taxon>
        <taxon>Bacillati</taxon>
        <taxon>Bacillota</taxon>
        <taxon>Bacilli</taxon>
        <taxon>Lactobacillales</taxon>
        <taxon>Enterococcaceae</taxon>
        <taxon>Vagococcus</taxon>
    </lineage>
</organism>
<dbReference type="Proteomes" id="UP000287239">
    <property type="component" value="Unassembled WGS sequence"/>
</dbReference>
<keyword evidence="1" id="KW-0472">Membrane</keyword>
<sequence length="114" mass="12578">MKKAQRQLLEATLVLGIGTGIVLGGLATNWVIKRQTVSPDKVLAKVKKAFLAEGPIEGAWIEFTKTPLQKFAIKSQTYTGGITRIEDGEYIQYEFVADSQTGTILDIYRLTKTS</sequence>
<dbReference type="OrthoDB" id="2989832at2"/>
<evidence type="ECO:0000313" key="3">
    <source>
        <dbReference type="EMBL" id="RST94347.1"/>
    </source>
</evidence>
<reference evidence="3 4" key="1">
    <citation type="submission" date="2017-05" db="EMBL/GenBank/DDBJ databases">
        <title>Vagococcus spp. assemblies.</title>
        <authorList>
            <person name="Gulvik C.A."/>
        </authorList>
    </citation>
    <scope>NUCLEOTIDE SEQUENCE [LARGE SCALE GENOMIC DNA]</scope>
    <source>
        <strain evidence="3 4">NCFB 2777</strain>
    </source>
</reference>
<dbReference type="AlphaFoldDB" id="A0A429ZKV7"/>
<dbReference type="Pfam" id="PF03413">
    <property type="entry name" value="PepSY"/>
    <property type="match status" value="1"/>
</dbReference>
<feature type="domain" description="PepSY" evidence="2">
    <location>
        <begin position="37"/>
        <end position="108"/>
    </location>
</feature>
<keyword evidence="1" id="KW-0812">Transmembrane</keyword>
<dbReference type="RefSeq" id="WP_126780805.1">
    <property type="nucleotide sequence ID" value="NZ_NGJU01000015.1"/>
</dbReference>
<keyword evidence="4" id="KW-1185">Reference proteome</keyword>
<dbReference type="GeneID" id="98568758"/>
<protein>
    <recommendedName>
        <fullName evidence="2">PepSY domain-containing protein</fullName>
    </recommendedName>
</protein>
<evidence type="ECO:0000313" key="4">
    <source>
        <dbReference type="Proteomes" id="UP000287239"/>
    </source>
</evidence>
<dbReference type="InterPro" id="IPR025711">
    <property type="entry name" value="PepSY"/>
</dbReference>
<feature type="transmembrane region" description="Helical" evidence="1">
    <location>
        <begin position="12"/>
        <end position="32"/>
    </location>
</feature>
<accession>A0A429ZKV7</accession>
<gene>
    <name evidence="3" type="ORF">CBF35_10270</name>
</gene>
<dbReference type="EMBL" id="NGJU01000015">
    <property type="protein sequence ID" value="RST94347.1"/>
    <property type="molecule type" value="Genomic_DNA"/>
</dbReference>
<keyword evidence="1" id="KW-1133">Transmembrane helix</keyword>
<evidence type="ECO:0000259" key="2">
    <source>
        <dbReference type="Pfam" id="PF03413"/>
    </source>
</evidence>